<accession>A0A0G4H8S8</accession>
<feature type="region of interest" description="Disordered" evidence="1">
    <location>
        <begin position="377"/>
        <end position="400"/>
    </location>
</feature>
<reference evidence="2" key="1">
    <citation type="submission" date="2014-11" db="EMBL/GenBank/DDBJ databases">
        <authorList>
            <person name="Otto D Thomas"/>
            <person name="Naeem Raeece"/>
        </authorList>
    </citation>
    <scope>NUCLEOTIDE SEQUENCE</scope>
</reference>
<dbReference type="VEuPathDB" id="CryptoDB:Cvel_25210"/>
<dbReference type="EMBL" id="CDMZ01002013">
    <property type="protein sequence ID" value="CEM40305.1"/>
    <property type="molecule type" value="Genomic_DNA"/>
</dbReference>
<sequence length="400" mass="44880">MPATSRKHLALFAFVSVVAVVIHGLTGHVHLPKEFHSFSAFDQRKLLWQNIRSDPVSEKWGWAIAPLSMLCWPMIKVFTDETDIRPFGKKRAAHVVGSYGIGRFVPSEDTPYSGVYKEGAPAILRFSTATEPSAKGGMTPAVAVKHFVDGKPSLNYAAMYTFDNTVEHGLDFFSYPLSTHGPRKSDNIGLKLLAWGFDQISKISATLGGTISLAQTKRNGRKVANDEVNVPFAIILQPHEELKGLLKDYEGSDVMGEVVRQVGCKMGGKPVYRVLAVTGPDFPGEDSVVPIGEYVLEESSCLVTSGWGDRHLFFQQQQFEGELEWKPEWREKAGDEQFLLLEGLPYKWKDFLPKWTVTESQEEKEWVRAEAEEIEKEKSLERENRASQAVEALRERTIFS</sequence>
<evidence type="ECO:0000313" key="2">
    <source>
        <dbReference type="EMBL" id="CEM40305.1"/>
    </source>
</evidence>
<name>A0A0G4H8S8_9ALVE</name>
<proteinExistence type="predicted"/>
<evidence type="ECO:0000256" key="1">
    <source>
        <dbReference type="SAM" id="MobiDB-lite"/>
    </source>
</evidence>
<gene>
    <name evidence="2" type="ORF">Cvel_25210</name>
</gene>
<organism evidence="2">
    <name type="scientific">Chromera velia CCMP2878</name>
    <dbReference type="NCBI Taxonomy" id="1169474"/>
    <lineage>
        <taxon>Eukaryota</taxon>
        <taxon>Sar</taxon>
        <taxon>Alveolata</taxon>
        <taxon>Colpodellida</taxon>
        <taxon>Chromeraceae</taxon>
        <taxon>Chromera</taxon>
    </lineage>
</organism>
<dbReference type="AlphaFoldDB" id="A0A0G4H8S8"/>
<protein>
    <submittedName>
        <fullName evidence="2">Uncharacterized protein</fullName>
    </submittedName>
</protein>